<name>A0AAE4MDW0_9EURY</name>
<dbReference type="RefSeq" id="WP_338094339.1">
    <property type="nucleotide sequence ID" value="NZ_JAWDKA010000005.1"/>
</dbReference>
<dbReference type="AlphaFoldDB" id="A0AAE4MDW0"/>
<dbReference type="PANTHER" id="PTHR32385">
    <property type="entry name" value="MANNOSYL PHOSPHORYLINOSITOL CERAMIDE SYNTHASE"/>
    <property type="match status" value="1"/>
</dbReference>
<accession>A0AAE4MDW0</accession>
<organism evidence="1 2">
    <name type="scientific">Methanorbis furvi</name>
    <dbReference type="NCBI Taxonomy" id="3028299"/>
    <lineage>
        <taxon>Archaea</taxon>
        <taxon>Methanobacteriati</taxon>
        <taxon>Methanobacteriota</taxon>
        <taxon>Stenosarchaea group</taxon>
        <taxon>Methanomicrobia</taxon>
        <taxon>Methanomicrobiales</taxon>
        <taxon>Methanocorpusculaceae</taxon>
        <taxon>Methanorbis</taxon>
    </lineage>
</organism>
<dbReference type="PANTHER" id="PTHR32385:SF15">
    <property type="entry name" value="INOSITOL PHOSPHOCERAMIDE MANNOSYLTRANSFERASE 1"/>
    <property type="match status" value="1"/>
</dbReference>
<gene>
    <name evidence="1" type="ORF">McpAg1_11520</name>
</gene>
<evidence type="ECO:0000313" key="2">
    <source>
        <dbReference type="Proteomes" id="UP001273136"/>
    </source>
</evidence>
<dbReference type="SUPFAM" id="SSF53448">
    <property type="entry name" value="Nucleotide-diphospho-sugar transferases"/>
    <property type="match status" value="1"/>
</dbReference>
<keyword evidence="2" id="KW-1185">Reference proteome</keyword>
<proteinExistence type="predicted"/>
<dbReference type="InterPro" id="IPR051706">
    <property type="entry name" value="Glycosyltransferase_domain"/>
</dbReference>
<dbReference type="GO" id="GO:0051999">
    <property type="term" value="P:mannosyl-inositol phosphorylceramide biosynthetic process"/>
    <property type="evidence" value="ECO:0007669"/>
    <property type="project" value="TreeGrafter"/>
</dbReference>
<sequence length="270" mass="31393">MVHTTEQNRTSIPKIIHHTWFGKDPYPSIVRKCIFSWKKYLPDYEIILWTADNFDMDICPWIREAYDAKKYAFVADYARFYLLAEYGGLYLDADVEILKCLDPLLNQRGFVGRLSSPLTYESLGGAVIGSEKGHPIFWELADEYNALTFVSETKTLNTFITESFVMCNVFSRHGLVRSNCLQSIEGITIYPYEYFPWTTAPGIFQPLNSAYTLHHPYGSWLNDKTGFSKLFLKGNRIANHHYIFLSKILRNTIGEKNGMRLIQYYQKLQK</sequence>
<dbReference type="Proteomes" id="UP001273136">
    <property type="component" value="Unassembled WGS sequence"/>
</dbReference>
<dbReference type="EMBL" id="JAWDKA010000005">
    <property type="protein sequence ID" value="MDV0441938.1"/>
    <property type="molecule type" value="Genomic_DNA"/>
</dbReference>
<dbReference type="InterPro" id="IPR008441">
    <property type="entry name" value="AfumC-like_glycosyl_Trfase"/>
</dbReference>
<reference evidence="1" key="1">
    <citation type="submission" date="2023-06" db="EMBL/GenBank/DDBJ databases">
        <title>Genome sequence of Methancorpusculaceae sp. Ag1.</title>
        <authorList>
            <person name="Protasov E."/>
            <person name="Platt K."/>
            <person name="Poehlein A."/>
            <person name="Daniel R."/>
            <person name="Brune A."/>
        </authorList>
    </citation>
    <scope>NUCLEOTIDE SEQUENCE</scope>
    <source>
        <strain evidence="1">Ag1</strain>
    </source>
</reference>
<evidence type="ECO:0000313" key="1">
    <source>
        <dbReference type="EMBL" id="MDV0441938.1"/>
    </source>
</evidence>
<dbReference type="Pfam" id="PF05704">
    <property type="entry name" value="Caps_synth"/>
    <property type="match status" value="1"/>
</dbReference>
<evidence type="ECO:0008006" key="3">
    <source>
        <dbReference type="Google" id="ProtNLM"/>
    </source>
</evidence>
<comment type="caution">
    <text evidence="1">The sequence shown here is derived from an EMBL/GenBank/DDBJ whole genome shotgun (WGS) entry which is preliminary data.</text>
</comment>
<dbReference type="Gene3D" id="3.90.550.20">
    <property type="match status" value="1"/>
</dbReference>
<protein>
    <recommendedName>
        <fullName evidence="3">Glycosyl transferase</fullName>
    </recommendedName>
</protein>
<dbReference type="GO" id="GO:0000030">
    <property type="term" value="F:mannosyltransferase activity"/>
    <property type="evidence" value="ECO:0007669"/>
    <property type="project" value="TreeGrafter"/>
</dbReference>
<dbReference type="InterPro" id="IPR029044">
    <property type="entry name" value="Nucleotide-diphossugar_trans"/>
</dbReference>
<dbReference type="GO" id="GO:0016020">
    <property type="term" value="C:membrane"/>
    <property type="evidence" value="ECO:0007669"/>
    <property type="project" value="GOC"/>
</dbReference>